<reference evidence="2" key="1">
    <citation type="journal article" date="2021" name="PeerJ">
        <title>Extensive microbial diversity within the chicken gut microbiome revealed by metagenomics and culture.</title>
        <authorList>
            <person name="Gilroy R."/>
            <person name="Ravi A."/>
            <person name="Getino M."/>
            <person name="Pursley I."/>
            <person name="Horton D.L."/>
            <person name="Alikhan N.F."/>
            <person name="Baker D."/>
            <person name="Gharbi K."/>
            <person name="Hall N."/>
            <person name="Watson M."/>
            <person name="Adriaenssens E.M."/>
            <person name="Foster-Nyarko E."/>
            <person name="Jarju S."/>
            <person name="Secka A."/>
            <person name="Antonio M."/>
            <person name="Oren A."/>
            <person name="Chaudhuri R.R."/>
            <person name="La Ragione R."/>
            <person name="Hildebrand F."/>
            <person name="Pallen M.J."/>
        </authorList>
    </citation>
    <scope>NUCLEOTIDE SEQUENCE</scope>
    <source>
        <strain evidence="2">ChiHjej13B12-4958</strain>
    </source>
</reference>
<dbReference type="Proteomes" id="UP000823858">
    <property type="component" value="Unassembled WGS sequence"/>
</dbReference>
<feature type="region of interest" description="Disordered" evidence="1">
    <location>
        <begin position="60"/>
        <end position="86"/>
    </location>
</feature>
<reference evidence="2" key="2">
    <citation type="submission" date="2021-04" db="EMBL/GenBank/DDBJ databases">
        <authorList>
            <person name="Gilroy R."/>
        </authorList>
    </citation>
    <scope>NUCLEOTIDE SEQUENCE</scope>
    <source>
        <strain evidence="2">ChiHjej13B12-4958</strain>
    </source>
</reference>
<name>A0A9D2QEV5_9CORY</name>
<dbReference type="AlphaFoldDB" id="A0A9D2QEV5"/>
<comment type="caution">
    <text evidence="2">The sequence shown here is derived from an EMBL/GenBank/DDBJ whole genome shotgun (WGS) entry which is preliminary data.</text>
</comment>
<evidence type="ECO:0000313" key="2">
    <source>
        <dbReference type="EMBL" id="HJC85176.1"/>
    </source>
</evidence>
<organism evidence="2 3">
    <name type="scientific">Candidatus Corynebacterium faecigallinarum</name>
    <dbReference type="NCBI Taxonomy" id="2838528"/>
    <lineage>
        <taxon>Bacteria</taxon>
        <taxon>Bacillati</taxon>
        <taxon>Actinomycetota</taxon>
        <taxon>Actinomycetes</taxon>
        <taxon>Mycobacteriales</taxon>
        <taxon>Corynebacteriaceae</taxon>
        <taxon>Corynebacterium</taxon>
    </lineage>
</organism>
<accession>A0A9D2QEV5</accession>
<proteinExistence type="predicted"/>
<gene>
    <name evidence="2" type="ORF">H9751_06490</name>
</gene>
<evidence type="ECO:0000313" key="3">
    <source>
        <dbReference type="Proteomes" id="UP000823858"/>
    </source>
</evidence>
<dbReference type="EMBL" id="DWVP01000014">
    <property type="protein sequence ID" value="HJC85176.1"/>
    <property type="molecule type" value="Genomic_DNA"/>
</dbReference>
<evidence type="ECO:0000256" key="1">
    <source>
        <dbReference type="SAM" id="MobiDB-lite"/>
    </source>
</evidence>
<sequence>MWIGNRFVISPDAFGAEGPQGPAPILVGGTVTVDGETLDQPLGTRVVSSDGVYSLGVDLPKLPKGEPGDQGEPGSIFSSPDITGGPEDGQILVFDETCGKMHWMDGYLGPKIYNVPSSAFGDWSSGLTGTRHIITAITIPAQQYRYRLDFDGSVEVSSILGQTVDVQVLANDPDSGPMVGVAYGNMEAAGNGRSSLRVKLERMP</sequence>
<protein>
    <submittedName>
        <fullName evidence="2">Uncharacterized protein</fullName>
    </submittedName>
</protein>